<name>A0A2M7X045_UNCKA</name>
<proteinExistence type="predicted"/>
<dbReference type="EMBL" id="PFWZ01000183">
    <property type="protein sequence ID" value="PJA39321.1"/>
    <property type="molecule type" value="Genomic_DNA"/>
</dbReference>
<protein>
    <submittedName>
        <fullName evidence="1">Uncharacterized protein</fullName>
    </submittedName>
</protein>
<dbReference type="Proteomes" id="UP000231195">
    <property type="component" value="Unassembled WGS sequence"/>
</dbReference>
<accession>A0A2M7X045</accession>
<comment type="caution">
    <text evidence="1">The sequence shown here is derived from an EMBL/GenBank/DDBJ whole genome shotgun (WGS) entry which is preliminary data.</text>
</comment>
<gene>
    <name evidence="1" type="ORF">CO179_05465</name>
</gene>
<dbReference type="AlphaFoldDB" id="A0A2M7X045"/>
<reference evidence="2" key="1">
    <citation type="submission" date="2017-09" db="EMBL/GenBank/DDBJ databases">
        <title>Depth-based differentiation of microbial function through sediment-hosted aquifers and enrichment of novel symbionts in the deep terrestrial subsurface.</title>
        <authorList>
            <person name="Probst A.J."/>
            <person name="Ladd B."/>
            <person name="Jarett J.K."/>
            <person name="Geller-Mcgrath D.E."/>
            <person name="Sieber C.M.K."/>
            <person name="Emerson J.B."/>
            <person name="Anantharaman K."/>
            <person name="Thomas B.C."/>
            <person name="Malmstrom R."/>
            <person name="Stieglmeier M."/>
            <person name="Klingl A."/>
            <person name="Woyke T."/>
            <person name="Ryan C.M."/>
            <person name="Banfield J.F."/>
        </authorList>
    </citation>
    <scope>NUCLEOTIDE SEQUENCE [LARGE SCALE GENOMIC DNA]</scope>
</reference>
<organism evidence="1 2">
    <name type="scientific">candidate division WWE3 bacterium CG_4_9_14_3_um_filter_39_7</name>
    <dbReference type="NCBI Taxonomy" id="1975080"/>
    <lineage>
        <taxon>Bacteria</taxon>
        <taxon>Katanobacteria</taxon>
    </lineage>
</organism>
<evidence type="ECO:0000313" key="1">
    <source>
        <dbReference type="EMBL" id="PJA39321.1"/>
    </source>
</evidence>
<evidence type="ECO:0000313" key="2">
    <source>
        <dbReference type="Proteomes" id="UP000231195"/>
    </source>
</evidence>
<sequence>MTRKSSTLELFQIFPPRCKSTKQHTGCVIQSVLYYTFQSLQADSGKSIIKKGAGALVAPTPYFTKPDLCF</sequence>